<feature type="transmembrane region" description="Helical" evidence="1">
    <location>
        <begin position="55"/>
        <end position="74"/>
    </location>
</feature>
<evidence type="ECO:0000256" key="1">
    <source>
        <dbReference type="SAM" id="Phobius"/>
    </source>
</evidence>
<dbReference type="GO" id="GO:0016740">
    <property type="term" value="F:transferase activity"/>
    <property type="evidence" value="ECO:0007669"/>
    <property type="project" value="UniProtKB-KW"/>
</dbReference>
<proteinExistence type="predicted"/>
<keyword evidence="3" id="KW-0808">Transferase</keyword>
<dbReference type="Pfam" id="PF20584">
    <property type="entry name" value="DUF6787"/>
    <property type="match status" value="1"/>
</dbReference>
<dbReference type="RefSeq" id="WP_188463831.1">
    <property type="nucleotide sequence ID" value="NZ_BAABHU010000007.1"/>
</dbReference>
<name>A0A2T4DQ92_9BACT</name>
<organism evidence="3 4">
    <name type="scientific">Marivirga lumbricoides</name>
    <dbReference type="NCBI Taxonomy" id="1046115"/>
    <lineage>
        <taxon>Bacteria</taxon>
        <taxon>Pseudomonadati</taxon>
        <taxon>Bacteroidota</taxon>
        <taxon>Cytophagia</taxon>
        <taxon>Cytophagales</taxon>
        <taxon>Marivirgaceae</taxon>
        <taxon>Marivirga</taxon>
    </lineage>
</organism>
<dbReference type="EMBL" id="PYVU01000073">
    <property type="protein sequence ID" value="PTB95989.1"/>
    <property type="molecule type" value="Genomic_DNA"/>
</dbReference>
<dbReference type="AlphaFoldDB" id="A0A2T4DQ92"/>
<evidence type="ECO:0000313" key="4">
    <source>
        <dbReference type="Proteomes" id="UP000240608"/>
    </source>
</evidence>
<keyword evidence="3" id="KW-0449">Lipoprotein</keyword>
<sequence>MFEKLKNRWNLKSGWQVAIVLLVFASTGFTVMFLKEPVLSLFAAKEERNWIFTTIYYILILPVYFLILLFYGWVFGQSKFFTGFVKKTFSRFKKKKK</sequence>
<feature type="domain" description="DUF6787" evidence="2">
    <location>
        <begin position="19"/>
        <end position="94"/>
    </location>
</feature>
<protein>
    <submittedName>
        <fullName evidence="3">Prolipoprotein diacylglyceryl transferase</fullName>
    </submittedName>
</protein>
<evidence type="ECO:0000313" key="3">
    <source>
        <dbReference type="EMBL" id="PTB95989.1"/>
    </source>
</evidence>
<keyword evidence="1" id="KW-0472">Membrane</keyword>
<feature type="transmembrane region" description="Helical" evidence="1">
    <location>
        <begin position="15"/>
        <end position="34"/>
    </location>
</feature>
<accession>A0A2T4DQ92</accession>
<keyword evidence="1" id="KW-1133">Transmembrane helix</keyword>
<evidence type="ECO:0000259" key="2">
    <source>
        <dbReference type="Pfam" id="PF20584"/>
    </source>
</evidence>
<reference evidence="3 4" key="1">
    <citation type="submission" date="2018-03" db="EMBL/GenBank/DDBJ databases">
        <title>Cross-interface Injection: A General Nanoliter Liquid Handling Method Applied to Single Cells Genome Amplification Automated Nanoliter Liquid Handling Applied to Single Cell Multiple Displacement Amplification.</title>
        <authorList>
            <person name="Yun J."/>
            <person name="Xu P."/>
            <person name="Xu J."/>
            <person name="Dai X."/>
            <person name="Wang Y."/>
            <person name="Zheng X."/>
            <person name="Cao C."/>
            <person name="Yi Q."/>
            <person name="Zhu Y."/>
            <person name="Wang L."/>
            <person name="Dong Z."/>
            <person name="Huang Y."/>
            <person name="Huang L."/>
            <person name="Du W."/>
        </authorList>
    </citation>
    <scope>NUCLEOTIDE SEQUENCE [LARGE SCALE GENOMIC DNA]</scope>
    <source>
        <strain evidence="3 4">Z-D1-2</strain>
    </source>
</reference>
<keyword evidence="1" id="KW-0812">Transmembrane</keyword>
<dbReference type="InterPro" id="IPR046714">
    <property type="entry name" value="DUF6787"/>
</dbReference>
<gene>
    <name evidence="3" type="ORF">C9994_09385</name>
</gene>
<dbReference type="Proteomes" id="UP000240608">
    <property type="component" value="Unassembled WGS sequence"/>
</dbReference>
<comment type="caution">
    <text evidence="3">The sequence shown here is derived from an EMBL/GenBank/DDBJ whole genome shotgun (WGS) entry which is preliminary data.</text>
</comment>